<evidence type="ECO:0000256" key="2">
    <source>
        <dbReference type="SAM" id="Phobius"/>
    </source>
</evidence>
<accession>A0A5N5DQB3</accession>
<name>A0A5N5DQB3_9PEZI</name>
<feature type="transmembrane region" description="Helical" evidence="2">
    <location>
        <begin position="159"/>
        <end position="175"/>
    </location>
</feature>
<keyword evidence="2" id="KW-0812">Transmembrane</keyword>
<feature type="compositionally biased region" description="Basic and acidic residues" evidence="1">
    <location>
        <begin position="30"/>
        <end position="45"/>
    </location>
</feature>
<dbReference type="Proteomes" id="UP000325902">
    <property type="component" value="Unassembled WGS sequence"/>
</dbReference>
<dbReference type="EMBL" id="VCHE01000005">
    <property type="protein sequence ID" value="KAB2579820.1"/>
    <property type="molecule type" value="Genomic_DNA"/>
</dbReference>
<evidence type="ECO:0000256" key="1">
    <source>
        <dbReference type="SAM" id="MobiDB-lite"/>
    </source>
</evidence>
<gene>
    <name evidence="3" type="ORF">DBV05_g1371</name>
</gene>
<feature type="region of interest" description="Disordered" evidence="1">
    <location>
        <begin position="285"/>
        <end position="309"/>
    </location>
</feature>
<reference evidence="3 4" key="1">
    <citation type="journal article" date="2019" name="Sci. Rep.">
        <title>A multi-omics analysis of the grapevine pathogen Lasiodiplodia theobromae reveals that temperature affects the expression of virulence- and pathogenicity-related genes.</title>
        <authorList>
            <person name="Felix C."/>
            <person name="Meneses R."/>
            <person name="Goncalves M.F.M."/>
            <person name="Tilleman L."/>
            <person name="Duarte A.S."/>
            <person name="Jorrin-Novo J.V."/>
            <person name="Van de Peer Y."/>
            <person name="Deforce D."/>
            <person name="Van Nieuwerburgh F."/>
            <person name="Esteves A.C."/>
            <person name="Alves A."/>
        </authorList>
    </citation>
    <scope>NUCLEOTIDE SEQUENCE [LARGE SCALE GENOMIC DNA]</scope>
    <source>
        <strain evidence="3 4">LA-SOL3</strain>
    </source>
</reference>
<feature type="transmembrane region" description="Helical" evidence="2">
    <location>
        <begin position="381"/>
        <end position="401"/>
    </location>
</feature>
<keyword evidence="2" id="KW-0472">Membrane</keyword>
<keyword evidence="2" id="KW-1133">Transmembrane helix</keyword>
<feature type="transmembrane region" description="Helical" evidence="2">
    <location>
        <begin position="187"/>
        <end position="216"/>
    </location>
</feature>
<evidence type="ECO:0000313" key="4">
    <source>
        <dbReference type="Proteomes" id="UP000325902"/>
    </source>
</evidence>
<feature type="region of interest" description="Disordered" evidence="1">
    <location>
        <begin position="1"/>
        <end position="45"/>
    </location>
</feature>
<sequence length="720" mass="77509">MTDNNNRPGTVFKDILPIPVPSDTTATTDPAKEEEAAPTLRDEPTLSHALAMAGDAEPEAVTVVNGEAVPPTEATKGAAQREHDAEVVNLGWHEPKREIAEPLVGGMDNEELWLLVRRFNKQIYHVKQYDRQVPGNLDLNIADEEEFSPDKLRANVERLYMTVIIGILGAGKQVARLRSWRETRRTAWFCTIYFLAWGLDFLVPLFSATIVALIAYPPSRDFLFPPAPIALVDGKTGGVQKPKAGVLGSHDSATGAPENHKGEAVEQEASNFVNGLASVTLSSVAGKHPQAEPPSEDGSPQDAAPDPTALATGVANAKDAAGGGKPTAKHDKTKVPMETAMWSKMRPVMHGLAEVTDTWERFGNALSPTPPFPRNTYRLRLAALVVPLLLVSFFITSYMFVKGVTFGAGFGFFGDPIISRGLSWLNHTFPHWQKLLEIRNTLLKGVPTNAQLTLTLLRIGEANKAPLPPPPSAATPPPDAPAAITDEQLRTTGADPPLNATEAELDAAIAQHDESVAHETAGADIDAAKAKAHGKKGARILNFFRGTTKGVVGTAIGADTVKAKTGSDRAKDRLGVAARRSDEERRSGPVSFAGRYHGRKGAVYITTKATIPCVAFSTDEKKVERQQARMEGGRSGGGAEEDGVHPAWSVPVAEIRELKKVGGYGWKTKLVVGWAMNREVADGLEITDKMGAVWKVTALPLRNELFNRLVAMGGQTWEAL</sequence>
<dbReference type="OrthoDB" id="1708389at2759"/>
<dbReference type="PANTHER" id="PTHR38694">
    <property type="entry name" value="CONSERVED EXPRESSED PROTEIN"/>
    <property type="match status" value="1"/>
</dbReference>
<evidence type="ECO:0000313" key="3">
    <source>
        <dbReference type="EMBL" id="KAB2579820.1"/>
    </source>
</evidence>
<dbReference type="Pfam" id="PF11696">
    <property type="entry name" value="DUF3292"/>
    <property type="match status" value="1"/>
</dbReference>
<comment type="caution">
    <text evidence="3">The sequence shown here is derived from an EMBL/GenBank/DDBJ whole genome shotgun (WGS) entry which is preliminary data.</text>
</comment>
<organism evidence="3 4">
    <name type="scientific">Lasiodiplodia theobromae</name>
    <dbReference type="NCBI Taxonomy" id="45133"/>
    <lineage>
        <taxon>Eukaryota</taxon>
        <taxon>Fungi</taxon>
        <taxon>Dikarya</taxon>
        <taxon>Ascomycota</taxon>
        <taxon>Pezizomycotina</taxon>
        <taxon>Dothideomycetes</taxon>
        <taxon>Dothideomycetes incertae sedis</taxon>
        <taxon>Botryosphaeriales</taxon>
        <taxon>Botryosphaeriaceae</taxon>
        <taxon>Lasiodiplodia</taxon>
    </lineage>
</organism>
<dbReference type="InterPro" id="IPR021709">
    <property type="entry name" value="DUF3292"/>
</dbReference>
<protein>
    <submittedName>
        <fullName evidence="3">Uncharacterized protein</fullName>
    </submittedName>
</protein>
<proteinExistence type="predicted"/>
<dbReference type="PANTHER" id="PTHR38694:SF1">
    <property type="entry name" value="PEROXIN DOMAIN-CONTAINING PROTEIN"/>
    <property type="match status" value="1"/>
</dbReference>
<dbReference type="AlphaFoldDB" id="A0A5N5DQB3"/>
<feature type="region of interest" description="Disordered" evidence="1">
    <location>
        <begin position="241"/>
        <end position="266"/>
    </location>
</feature>
<keyword evidence="4" id="KW-1185">Reference proteome</keyword>